<dbReference type="SUPFAM" id="SSF48403">
    <property type="entry name" value="Ankyrin repeat"/>
    <property type="match status" value="1"/>
</dbReference>
<feature type="compositionally biased region" description="Basic residues" evidence="2">
    <location>
        <begin position="88"/>
        <end position="97"/>
    </location>
</feature>
<dbReference type="Proteomes" id="UP000250140">
    <property type="component" value="Unassembled WGS sequence"/>
</dbReference>
<keyword evidence="1" id="KW-0040">ANK repeat</keyword>
<accession>A0A8E2F736</accession>
<name>A0A8E2F736_9PEZI</name>
<evidence type="ECO:0000313" key="4">
    <source>
        <dbReference type="Proteomes" id="UP000250140"/>
    </source>
</evidence>
<keyword evidence="4" id="KW-1185">Reference proteome</keyword>
<dbReference type="PROSITE" id="PS50088">
    <property type="entry name" value="ANK_REPEAT"/>
    <property type="match status" value="1"/>
</dbReference>
<protein>
    <submittedName>
        <fullName evidence="3">Uncharacterized protein</fullName>
    </submittedName>
</protein>
<feature type="repeat" description="ANK" evidence="1">
    <location>
        <begin position="419"/>
        <end position="451"/>
    </location>
</feature>
<reference evidence="3 4" key="1">
    <citation type="journal article" date="2016" name="Nat. Commun.">
        <title>Ectomycorrhizal ecology is imprinted in the genome of the dominant symbiotic fungus Cenococcum geophilum.</title>
        <authorList>
            <consortium name="DOE Joint Genome Institute"/>
            <person name="Peter M."/>
            <person name="Kohler A."/>
            <person name="Ohm R.A."/>
            <person name="Kuo A."/>
            <person name="Krutzmann J."/>
            <person name="Morin E."/>
            <person name="Arend M."/>
            <person name="Barry K.W."/>
            <person name="Binder M."/>
            <person name="Choi C."/>
            <person name="Clum A."/>
            <person name="Copeland A."/>
            <person name="Grisel N."/>
            <person name="Haridas S."/>
            <person name="Kipfer T."/>
            <person name="LaButti K."/>
            <person name="Lindquist E."/>
            <person name="Lipzen A."/>
            <person name="Maire R."/>
            <person name="Meier B."/>
            <person name="Mihaltcheva S."/>
            <person name="Molinier V."/>
            <person name="Murat C."/>
            <person name="Poggeler S."/>
            <person name="Quandt C.A."/>
            <person name="Sperisen C."/>
            <person name="Tritt A."/>
            <person name="Tisserant E."/>
            <person name="Crous P.W."/>
            <person name="Henrissat B."/>
            <person name="Nehls U."/>
            <person name="Egli S."/>
            <person name="Spatafora J.W."/>
            <person name="Grigoriev I.V."/>
            <person name="Martin F.M."/>
        </authorList>
    </citation>
    <scope>NUCLEOTIDE SEQUENCE [LARGE SCALE GENOMIC DNA]</scope>
    <source>
        <strain evidence="3 4">CBS 207.34</strain>
    </source>
</reference>
<organism evidence="3 4">
    <name type="scientific">Glonium stellatum</name>
    <dbReference type="NCBI Taxonomy" id="574774"/>
    <lineage>
        <taxon>Eukaryota</taxon>
        <taxon>Fungi</taxon>
        <taxon>Dikarya</taxon>
        <taxon>Ascomycota</taxon>
        <taxon>Pezizomycotina</taxon>
        <taxon>Dothideomycetes</taxon>
        <taxon>Pleosporomycetidae</taxon>
        <taxon>Gloniales</taxon>
        <taxon>Gloniaceae</taxon>
        <taxon>Glonium</taxon>
    </lineage>
</organism>
<dbReference type="AlphaFoldDB" id="A0A8E2F736"/>
<evidence type="ECO:0000256" key="2">
    <source>
        <dbReference type="SAM" id="MobiDB-lite"/>
    </source>
</evidence>
<dbReference type="PROSITE" id="PS50297">
    <property type="entry name" value="ANK_REP_REGION"/>
    <property type="match status" value="1"/>
</dbReference>
<dbReference type="InterPro" id="IPR036770">
    <property type="entry name" value="Ankyrin_rpt-contain_sf"/>
</dbReference>
<evidence type="ECO:0000313" key="3">
    <source>
        <dbReference type="EMBL" id="OCL11336.1"/>
    </source>
</evidence>
<dbReference type="Gene3D" id="1.25.40.20">
    <property type="entry name" value="Ankyrin repeat-containing domain"/>
    <property type="match status" value="1"/>
</dbReference>
<dbReference type="SMART" id="SM00248">
    <property type="entry name" value="ANK"/>
    <property type="match status" value="1"/>
</dbReference>
<dbReference type="Pfam" id="PF13637">
    <property type="entry name" value="Ank_4"/>
    <property type="match status" value="1"/>
</dbReference>
<feature type="compositionally biased region" description="Polar residues" evidence="2">
    <location>
        <begin position="78"/>
        <end position="87"/>
    </location>
</feature>
<gene>
    <name evidence="3" type="ORF">AOQ84DRAFT_386910</name>
</gene>
<evidence type="ECO:0000256" key="1">
    <source>
        <dbReference type="PROSITE-ProRule" id="PRU00023"/>
    </source>
</evidence>
<proteinExistence type="predicted"/>
<dbReference type="EMBL" id="KV749059">
    <property type="protein sequence ID" value="OCL11336.1"/>
    <property type="molecule type" value="Genomic_DNA"/>
</dbReference>
<dbReference type="OrthoDB" id="3769352at2759"/>
<dbReference type="InterPro" id="IPR002110">
    <property type="entry name" value="Ankyrin_rpt"/>
</dbReference>
<feature type="region of interest" description="Disordered" evidence="2">
    <location>
        <begin position="49"/>
        <end position="111"/>
    </location>
</feature>
<sequence>MPVGHCNYQALPTSPNLSNMYSRTINALSDREPFSPTLSGFALAQTPHLFGPEAQSDPSSVLPNRLPQTDHKRKKNHGSPQNPNSYKSSKRHMKSRKNYGAGPGRPPTEWTDSRCRQLVRLVLDSDLSLTEIPAALEDGDFHPCKTTCRTQFIKLAGCPPDTWRLHDPAKKAVRRDQTLRAMEAARSREISPDAKSPNEPFPTSLVHPDNYGLHHMDSRNFAGTESDLSSSTRVSSISSFRRVEAGPSDSAIYPSSLADRTNDFGEGVLIAPNNPSMMPNVNFGTTTTFKGQHIRKQSAPADLEGATPKHMRWSSKTAEHQSIEFVKRLSNSRSSIASALSFNGSIASRWSNPRSSRRLSDYQPTWPSIGIDDTFPNSQFDTNITDAFNDFTGDNYDHITALLRTFLDSGAGVNDRNSKGETALHIAAGHGNITACEFLLNNGADVYAVTSTGESISKYTKSKSRETADPGLYAKIKCCRNMIKGHDMGKPLKSKRKRALSSSLTAQEIQHKHSTSWTGFEMVSRQISINTPAVDGSLRGQMGNSREFERLRRAMPLSRDMGFYPDAPFDPNNFPLDVSRPGSLSYPPGTGQYLPSYTVSTRPPSIKVDFHQVWWGSGEAGDILRSEGGQETYLVHHSPYRWPDRETPTQPENVPGANYPVNFEFSGQHPVSETYAGGFPGSTATSNVIPYQTTSDRRFPNLQVLTTDTQGGWHNTELSPRQLMPSSNFNYPPTSAHAIQAPRAYEGVTSTFEDLNISYRNDVAVEHEDTNAKSWGSCVDPESLHR</sequence>